<dbReference type="AlphaFoldDB" id="A0AB33J157"/>
<protein>
    <submittedName>
        <fullName evidence="1">Uncharacterized protein</fullName>
    </submittedName>
</protein>
<gene>
    <name evidence="1" type="ORF">GTC17254_16300</name>
</gene>
<name>A0AB33J157_9BACT</name>
<proteinExistence type="predicted"/>
<organism evidence="1">
    <name type="scientific">Prevotella sp. GTC17254</name>
    <dbReference type="NCBI Taxonomy" id="3236794"/>
    <lineage>
        <taxon>Bacteria</taxon>
        <taxon>Pseudomonadati</taxon>
        <taxon>Bacteroidota</taxon>
        <taxon>Bacteroidia</taxon>
        <taxon>Bacteroidales</taxon>
        <taxon>Prevotellaceae</taxon>
        <taxon>Prevotella</taxon>
    </lineage>
</organism>
<accession>A0AB33J157</accession>
<sequence>MKTRIMFDWAGNIYDWYIDWPLPFFPSKGETFNFLSFIEAGVISDFKDVRFVGRWRYDGLEKSITGMLQNDYHTVIGNINWGATCVEMELATTLYLERDSSGNLLWEEKGQEAPI</sequence>
<evidence type="ECO:0000313" key="1">
    <source>
        <dbReference type="EMBL" id="BFO74033.1"/>
    </source>
</evidence>
<reference evidence="1" key="1">
    <citation type="submission" date="2024-07" db="EMBL/GenBank/DDBJ databases">
        <title>Complete genome sequence of Prevotella sp. YM-2024 GTC17254.</title>
        <authorList>
            <person name="Hayashi M."/>
            <person name="Muto Y."/>
            <person name="Tanaka K."/>
            <person name="Niwa H."/>
        </authorList>
    </citation>
    <scope>NUCLEOTIDE SEQUENCE</scope>
    <source>
        <strain evidence="1">GTC17254</strain>
    </source>
</reference>
<dbReference type="EMBL" id="AP035786">
    <property type="protein sequence ID" value="BFO74033.1"/>
    <property type="molecule type" value="Genomic_DNA"/>
</dbReference>